<keyword evidence="2" id="KW-0732">Signal</keyword>
<accession>A0A239AZI3</accession>
<evidence type="ECO:0000313" key="4">
    <source>
        <dbReference type="EMBL" id="SNS00732.1"/>
    </source>
</evidence>
<evidence type="ECO:0000259" key="3">
    <source>
        <dbReference type="Pfam" id="PF19335"/>
    </source>
</evidence>
<feature type="domain" description="Heavy metal binding" evidence="3">
    <location>
        <begin position="158"/>
        <end position="185"/>
    </location>
</feature>
<dbReference type="EMBL" id="FZNS01000016">
    <property type="protein sequence ID" value="SNS00732.1"/>
    <property type="molecule type" value="Genomic_DNA"/>
</dbReference>
<dbReference type="GO" id="GO:0046872">
    <property type="term" value="F:metal ion binding"/>
    <property type="evidence" value="ECO:0007669"/>
    <property type="project" value="InterPro"/>
</dbReference>
<feature type="compositionally biased region" description="Low complexity" evidence="1">
    <location>
        <begin position="25"/>
        <end position="40"/>
    </location>
</feature>
<proteinExistence type="predicted"/>
<reference evidence="5" key="1">
    <citation type="submission" date="2017-06" db="EMBL/GenBank/DDBJ databases">
        <authorList>
            <person name="Varghese N."/>
            <person name="Submissions S."/>
        </authorList>
    </citation>
    <scope>NUCLEOTIDE SEQUENCE [LARGE SCALE GENOMIC DNA]</scope>
    <source>
        <strain evidence="5">DSM 28041</strain>
    </source>
</reference>
<sequence>MKFSSLLLAAALLAAPLSLAAQHQHGAQPGAAAHGHQAVGENHAHTSPHGGIVRTAGAYHLELVQQAGALHVYLLDAKEATVAPTGTTGTVMLLTSAGKSSTATLTPSGDHLVATLPAGTSLRTAIVSVKAKGQSLSARFEKLDASKAKPGKAVGAAYNCPMQCAGSASDKPGSCPKCGMALVKNT</sequence>
<evidence type="ECO:0000256" key="2">
    <source>
        <dbReference type="SAM" id="SignalP"/>
    </source>
</evidence>
<evidence type="ECO:0000256" key="1">
    <source>
        <dbReference type="SAM" id="MobiDB-lite"/>
    </source>
</evidence>
<protein>
    <recommendedName>
        <fullName evidence="3">Heavy metal binding domain-containing protein</fullName>
    </recommendedName>
</protein>
<dbReference type="Pfam" id="PF19335">
    <property type="entry name" value="HMBD"/>
    <property type="match status" value="1"/>
</dbReference>
<evidence type="ECO:0000313" key="5">
    <source>
        <dbReference type="Proteomes" id="UP000198310"/>
    </source>
</evidence>
<feature type="signal peptide" evidence="2">
    <location>
        <begin position="1"/>
        <end position="20"/>
    </location>
</feature>
<keyword evidence="5" id="KW-1185">Reference proteome</keyword>
<organism evidence="4 5">
    <name type="scientific">Hymenobacter mucosus</name>
    <dbReference type="NCBI Taxonomy" id="1411120"/>
    <lineage>
        <taxon>Bacteria</taxon>
        <taxon>Pseudomonadati</taxon>
        <taxon>Bacteroidota</taxon>
        <taxon>Cytophagia</taxon>
        <taxon>Cytophagales</taxon>
        <taxon>Hymenobacteraceae</taxon>
        <taxon>Hymenobacter</taxon>
    </lineage>
</organism>
<feature type="chain" id="PRO_5013009060" description="Heavy metal binding domain-containing protein" evidence="2">
    <location>
        <begin position="21"/>
        <end position="186"/>
    </location>
</feature>
<name>A0A239AZI3_9BACT</name>
<dbReference type="InterPro" id="IPR045800">
    <property type="entry name" value="HMBD"/>
</dbReference>
<feature type="region of interest" description="Disordered" evidence="1">
    <location>
        <begin position="25"/>
        <end position="51"/>
    </location>
</feature>
<dbReference type="Proteomes" id="UP000198310">
    <property type="component" value="Unassembled WGS sequence"/>
</dbReference>
<dbReference type="AlphaFoldDB" id="A0A239AZI3"/>
<dbReference type="RefSeq" id="WP_089334274.1">
    <property type="nucleotide sequence ID" value="NZ_FZNS01000016.1"/>
</dbReference>
<gene>
    <name evidence="4" type="ORF">SAMN06269173_11648</name>
</gene>